<feature type="compositionally biased region" description="Low complexity" evidence="4">
    <location>
        <begin position="334"/>
        <end position="346"/>
    </location>
</feature>
<keyword evidence="1" id="KW-0436">Ligase</keyword>
<dbReference type="PANTHER" id="PTHR12241">
    <property type="entry name" value="TUBULIN POLYGLUTAMYLASE"/>
    <property type="match status" value="1"/>
</dbReference>
<sequence length="1130" mass="124761">MDFKQNGSPTASAAASSSQQQQPLVGGLTGPNPSSTAGPPLRRRCRSESLPMAPLLYGSADQQQSRSKKTTLQGHGHHPAHLSSQHRQKFAPGQDHHPAGGPGGLASNAIGSNGQQQAKENVAQNHLYGAGVNAKDVYMSELDGLRKDRRNGGYYVPNELQLESRFARNLEANFATRATILERSSGRKLRARSESEPQEFMYHSAHRNGAGFSAGGGGGSSLLAGQRTAGHHHHHHLHHLRHTSLSSSAVITCVPVHCPKDSPPSKMVNAADEMDVSGDHVLSSSRTVVGQQQRIKPAKILTGTATGQSRTAKVTVRANRVGINRLKPKLASTLTSTGVVGTSVPGETKRKSASPQPQAKGTAGSSIIGVVHNTGSSSPTPSGVSVGTSGGESVHTQDLDAETIDQSDAGDDDDLDDECNGEDDDLDDEIAISGDEVLDDSLTDSEDNYRSYLAAAYQKPKSHSGSPSPSLGNRAPAVTSIGSVVGGYAPAGPLAPSLFPYVPPYLTFATHEEKGPPMPPAIHKVLKWKLTLITPIVVRKVLLNSGFRLLKKTNDWIGIWGRHMKSTLFKTLRPYQKFNHLPGSFQIGRKDRVWRNLQTQMNRHGKKEFGFMPRTYIIPQDLKMLRQMWPRYNQRNCKWIIKPPASARGTGIKVVNRWSQIPKRKPLIVQRYIERPLLINGSKFDLRLYVLVTSMNPLRVYMHTDGLARFASVKYSEKSETLSDRYMHLTNYSINKLSNNYAQNEDADACQGHKWTIKSLWSYFAEQGINVDRLWGALRNLVLRTVLAGEGSIHAMSKVNVGSKYNCYELFGIDVLLDSELVPWLLEVNISPSLHSASSLDLCVKGPLVKALLNTVMYQVPPRIPMAEQKEILKEQGLEGPLCFDKRIYTTGLSKTERLKHTQFIQKDMAREDYLNTILEELTPDDVRCLLLTEDELARSAPLERILPAPNSYRYIGFTENPRYYNRLLDAWEHRYGHNRSEGIALLQSLCERKVHLQVPPSTLKKVSTDGDCNNKPQTDSTNSENGSQDSGIHTEQTSLSELPSQESSSMYQSQESIDQLPEDTPRRKPITTASRFRSRSWHRPPNRPGDNGDDGIRLGDKIKQILDDALLLKQQECGGDTENTIIVQE</sequence>
<evidence type="ECO:0000313" key="5">
    <source>
        <dbReference type="EMBL" id="EAA14734.4"/>
    </source>
</evidence>
<dbReference type="VEuPathDB" id="VectorBase:AGAP009150"/>
<keyword evidence="2" id="KW-0547">Nucleotide-binding</keyword>
<evidence type="ECO:0000256" key="1">
    <source>
        <dbReference type="ARBA" id="ARBA00022598"/>
    </source>
</evidence>
<comment type="caution">
    <text evidence="5">The sequence shown here is derived from an EMBL/GenBank/DDBJ whole genome shotgun (WGS) entry which is preliminary data.</text>
</comment>
<protein>
    <submittedName>
        <fullName evidence="5">AGAP009150-PA</fullName>
    </submittedName>
</protein>
<reference evidence="5" key="4">
    <citation type="journal article" date="2007" name="Genome Biol.">
        <title>Update of the Anopheles gambiae PEST genome assembly.</title>
        <authorList>
            <person name="Sharakhova M.V."/>
            <person name="Hammond M.P."/>
            <person name="Lobo N.F."/>
            <person name="Krzywinski J."/>
            <person name="Unger M.F."/>
            <person name="Hillenmeyer M.E."/>
            <person name="Bruggner R.V."/>
            <person name="Birney E."/>
            <person name="Collins F.H."/>
        </authorList>
    </citation>
    <scope>NUCLEOTIDE SEQUENCE</scope>
    <source>
        <strain evidence="5">PEST</strain>
    </source>
</reference>
<feature type="compositionally biased region" description="Polar residues" evidence="4">
    <location>
        <begin position="353"/>
        <end position="365"/>
    </location>
</feature>
<feature type="compositionally biased region" description="Acidic residues" evidence="4">
    <location>
        <begin position="399"/>
        <end position="445"/>
    </location>
</feature>
<organism evidence="5">
    <name type="scientific">Anopheles gambiae</name>
    <name type="common">African malaria mosquito</name>
    <dbReference type="NCBI Taxonomy" id="7165"/>
    <lineage>
        <taxon>Eukaryota</taxon>
        <taxon>Metazoa</taxon>
        <taxon>Ecdysozoa</taxon>
        <taxon>Arthropoda</taxon>
        <taxon>Hexapoda</taxon>
        <taxon>Insecta</taxon>
        <taxon>Pterygota</taxon>
        <taxon>Neoptera</taxon>
        <taxon>Endopterygota</taxon>
        <taxon>Diptera</taxon>
        <taxon>Nematocera</taxon>
        <taxon>Culicoidea</taxon>
        <taxon>Culicidae</taxon>
        <taxon>Anophelinae</taxon>
        <taxon>Anopheles</taxon>
    </lineage>
</organism>
<proteinExistence type="predicted"/>
<reference evidence="5" key="1">
    <citation type="journal article" date="2002" name="Science">
        <title>The genome sequence of the malaria mosquito Anopheles gambiae.</title>
        <authorList>
            <person name="Holt R.A."/>
            <person name="Subramanian G.M."/>
            <person name="Halpern A."/>
            <person name="Sutton G.G."/>
            <person name="Charlab R."/>
            <person name="Nusskern D.R."/>
            <person name="Wincker P."/>
            <person name="Clark A.G."/>
            <person name="Ribeiro J.M."/>
            <person name="Wides R."/>
            <person name="Salzberg S.L."/>
            <person name="Loftus B."/>
            <person name="Yandell M."/>
            <person name="Majoros W.H."/>
            <person name="Rusch D.B."/>
            <person name="Lai Z."/>
            <person name="Kraft C.L."/>
            <person name="Abril J.F."/>
            <person name="Anthouard V."/>
            <person name="Arensburger P."/>
            <person name="Atkinson P.W."/>
            <person name="Baden H."/>
            <person name="de Berardinis V."/>
            <person name="Baldwin D."/>
            <person name="Benes V."/>
            <person name="Biedler J."/>
            <person name="Blass C."/>
            <person name="Bolanos R."/>
            <person name="Boscus D."/>
            <person name="Barnstead M."/>
            <person name="Cai S."/>
            <person name="Center A."/>
            <person name="Chaturverdi K."/>
            <person name="Christophides G.K."/>
            <person name="Chrystal M.A."/>
            <person name="Clamp M."/>
            <person name="Cravchik A."/>
            <person name="Curwen V."/>
            <person name="Dana A."/>
            <person name="Delcher A."/>
            <person name="Dew I."/>
            <person name="Evans C.A."/>
            <person name="Flanigan M."/>
            <person name="Grundschober-Freimoser A."/>
            <person name="Friedli L."/>
            <person name="Gu Z."/>
            <person name="Guan P."/>
            <person name="Guigo R."/>
            <person name="Hillenmeyer M.E."/>
            <person name="Hladun S.L."/>
            <person name="Hogan J.R."/>
            <person name="Hong Y.S."/>
            <person name="Hoover J."/>
            <person name="Jaillon O."/>
            <person name="Ke Z."/>
            <person name="Kodira C."/>
            <person name="Kokoza E."/>
            <person name="Koutsos A."/>
            <person name="Letunic I."/>
            <person name="Levitsky A."/>
            <person name="Liang Y."/>
            <person name="Lin J.J."/>
            <person name="Lobo N.F."/>
            <person name="Lopez J.R."/>
            <person name="Malek J.A."/>
            <person name="McIntosh T.C."/>
            <person name="Meister S."/>
            <person name="Miller J."/>
            <person name="Mobarry C."/>
            <person name="Mongin E."/>
            <person name="Murphy S.D."/>
            <person name="O'Brochta D.A."/>
            <person name="Pfannkoch C."/>
            <person name="Qi R."/>
            <person name="Regier M.A."/>
            <person name="Remington K."/>
            <person name="Shao H."/>
            <person name="Sharakhova M.V."/>
            <person name="Sitter C.D."/>
            <person name="Shetty J."/>
            <person name="Smith T.J."/>
            <person name="Strong R."/>
            <person name="Sun J."/>
            <person name="Thomasova D."/>
            <person name="Ton L.Q."/>
            <person name="Topalis P."/>
            <person name="Tu Z."/>
            <person name="Unger M.F."/>
            <person name="Walenz B."/>
            <person name="Wang A."/>
            <person name="Wang J."/>
            <person name="Wang M."/>
            <person name="Wang X."/>
            <person name="Woodford K.J."/>
            <person name="Wortman J.R."/>
            <person name="Wu M."/>
            <person name="Yao A."/>
            <person name="Zdobnov E.M."/>
            <person name="Zhang H."/>
            <person name="Zhao Q."/>
            <person name="Zhao S."/>
            <person name="Zhu S.C."/>
            <person name="Zhimulev I."/>
            <person name="Coluzzi M."/>
            <person name="della Torre A."/>
            <person name="Roth C.W."/>
            <person name="Louis C."/>
            <person name="Kalush F."/>
            <person name="Mural R.J."/>
            <person name="Myers E.W."/>
            <person name="Adams M.D."/>
            <person name="Smith H.O."/>
            <person name="Broder S."/>
            <person name="Gardner M.J."/>
            <person name="Fraser C.M."/>
            <person name="Birney E."/>
            <person name="Bork P."/>
            <person name="Brey P.T."/>
            <person name="Venter J.C."/>
            <person name="Weissenbach J."/>
            <person name="Kafatos F.C."/>
            <person name="Collins F.H."/>
            <person name="Hoffman S.L."/>
        </authorList>
    </citation>
    <scope>NUCLEOTIDE SEQUENCE [LARGE SCALE GENOMIC DNA]</scope>
    <source>
        <strain evidence="5">PEST</strain>
    </source>
</reference>
<feature type="compositionally biased region" description="Polar residues" evidence="4">
    <location>
        <begin position="1011"/>
        <end position="1035"/>
    </location>
</feature>
<feature type="region of interest" description="Disordered" evidence="4">
    <location>
        <begin position="211"/>
        <end position="234"/>
    </location>
</feature>
<feature type="region of interest" description="Disordered" evidence="4">
    <location>
        <begin position="334"/>
        <end position="445"/>
    </location>
</feature>
<accession>Q7PVY2</accession>
<feature type="compositionally biased region" description="Basic residues" evidence="4">
    <location>
        <begin position="1077"/>
        <end position="1086"/>
    </location>
</feature>
<feature type="region of interest" description="Disordered" evidence="4">
    <location>
        <begin position="1002"/>
        <end position="1099"/>
    </location>
</feature>
<dbReference type="PANTHER" id="PTHR12241:SF162">
    <property type="entry name" value="TUBULIN MONOGLUTAMYLASE TTLL4"/>
    <property type="match status" value="1"/>
</dbReference>
<feature type="region of interest" description="Disordered" evidence="4">
    <location>
        <begin position="1"/>
        <end position="118"/>
    </location>
</feature>
<feature type="compositionally biased region" description="Polar residues" evidence="4">
    <location>
        <begin position="1"/>
        <end position="10"/>
    </location>
</feature>
<feature type="compositionally biased region" description="Polar residues" evidence="4">
    <location>
        <begin position="60"/>
        <end position="73"/>
    </location>
</feature>
<feature type="compositionally biased region" description="Low complexity" evidence="4">
    <location>
        <begin position="11"/>
        <end position="22"/>
    </location>
</feature>
<evidence type="ECO:0000256" key="2">
    <source>
        <dbReference type="ARBA" id="ARBA00022741"/>
    </source>
</evidence>
<dbReference type="GO" id="GO:0005524">
    <property type="term" value="F:ATP binding"/>
    <property type="evidence" value="ECO:0007669"/>
    <property type="project" value="UniProtKB-KW"/>
</dbReference>
<dbReference type="VEuPathDB" id="VectorBase:AGAMI1_003091"/>
<feature type="compositionally biased region" description="Polar residues" evidence="4">
    <location>
        <begin position="109"/>
        <end position="118"/>
    </location>
</feature>
<dbReference type="EMBL" id="AAAB01008984">
    <property type="protein sequence ID" value="EAA14734.4"/>
    <property type="molecule type" value="Genomic_DNA"/>
</dbReference>
<dbReference type="GO" id="GO:0016874">
    <property type="term" value="F:ligase activity"/>
    <property type="evidence" value="ECO:0007669"/>
    <property type="project" value="UniProtKB-KW"/>
</dbReference>
<reference evidence="5" key="2">
    <citation type="submission" date="2002-03" db="EMBL/GenBank/DDBJ databases">
        <authorList>
            <consortium name="The Anopheles Genome Sequencing Consortium"/>
        </authorList>
    </citation>
    <scope>NUCLEOTIDE SEQUENCE</scope>
    <source>
        <strain evidence="5">PEST</strain>
    </source>
</reference>
<dbReference type="AlphaFoldDB" id="Q7PVY2"/>
<evidence type="ECO:0000256" key="4">
    <source>
        <dbReference type="SAM" id="MobiDB-lite"/>
    </source>
</evidence>
<reference evidence="5" key="3">
    <citation type="journal article" date="2004" name="Trends Parasitol.">
        <title>The Anopheles gambiae genome: an update.</title>
        <authorList>
            <person name="Mongin E."/>
            <person name="Louis C."/>
            <person name="Holt R.A."/>
            <person name="Birney E."/>
            <person name="Collins F.H."/>
        </authorList>
    </citation>
    <scope>NUCLEOTIDE SEQUENCE</scope>
    <source>
        <strain evidence="5">PEST</strain>
    </source>
</reference>
<dbReference type="STRING" id="7165.Q7PVY2"/>
<dbReference type="InterPro" id="IPR004344">
    <property type="entry name" value="TTL/TTLL_fam"/>
</dbReference>
<evidence type="ECO:0000256" key="3">
    <source>
        <dbReference type="ARBA" id="ARBA00022840"/>
    </source>
</evidence>
<dbReference type="Pfam" id="PF03133">
    <property type="entry name" value="TTL"/>
    <property type="match status" value="1"/>
</dbReference>
<dbReference type="HOGENOM" id="CLU_282585_0_0_1"/>
<keyword evidence="3" id="KW-0067">ATP-binding</keyword>
<gene>
    <name evidence="5" type="ORF">AgaP_AGAP009150</name>
</gene>
<feature type="compositionally biased region" description="Basic residues" evidence="4">
    <location>
        <begin position="75"/>
        <end position="89"/>
    </location>
</feature>
<reference evidence="5" key="5">
    <citation type="submission" date="2011-05" db="EMBL/GenBank/DDBJ databases">
        <authorList>
            <consortium name="VectorBase"/>
        </authorList>
    </citation>
    <scope>NUCLEOTIDE SEQUENCE</scope>
    <source>
        <strain evidence="5">PEST</strain>
    </source>
</reference>
<dbReference type="SUPFAM" id="SSF56059">
    <property type="entry name" value="Glutathione synthetase ATP-binding domain-like"/>
    <property type="match status" value="1"/>
</dbReference>
<feature type="compositionally biased region" description="Low complexity" evidence="4">
    <location>
        <begin position="1036"/>
        <end position="1057"/>
    </location>
</feature>
<dbReference type="PROSITE" id="PS51221">
    <property type="entry name" value="TTL"/>
    <property type="match status" value="1"/>
</dbReference>
<name>Q7PVY2_ANOGA</name>
<dbReference type="Gene3D" id="3.30.470.20">
    <property type="entry name" value="ATP-grasp fold, B domain"/>
    <property type="match status" value="1"/>
</dbReference>
<dbReference type="PhylomeDB" id="Q7PVY2"/>
<feature type="compositionally biased region" description="Low complexity" evidence="4">
    <location>
        <begin position="374"/>
        <end position="394"/>
    </location>
</feature>